<dbReference type="InterPro" id="IPR001893">
    <property type="entry name" value="Cys-rich_GLG1_repeat"/>
</dbReference>
<keyword evidence="6 10" id="KW-0472">Membrane</keyword>
<feature type="repeat" description="Cys-rich GLG1" evidence="8">
    <location>
        <begin position="419"/>
        <end position="478"/>
    </location>
</feature>
<organism evidence="11 12">
    <name type="scientific">Penaeus vannamei</name>
    <name type="common">Whiteleg shrimp</name>
    <name type="synonym">Litopenaeus vannamei</name>
    <dbReference type="NCBI Taxonomy" id="6689"/>
    <lineage>
        <taxon>Eukaryota</taxon>
        <taxon>Metazoa</taxon>
        <taxon>Ecdysozoa</taxon>
        <taxon>Arthropoda</taxon>
        <taxon>Crustacea</taxon>
        <taxon>Multicrustacea</taxon>
        <taxon>Malacostraca</taxon>
        <taxon>Eumalacostraca</taxon>
        <taxon>Eucarida</taxon>
        <taxon>Decapoda</taxon>
        <taxon>Dendrobranchiata</taxon>
        <taxon>Penaeoidea</taxon>
        <taxon>Penaeidae</taxon>
        <taxon>Penaeus</taxon>
    </lineage>
</organism>
<keyword evidence="5 10" id="KW-1133">Transmembrane helix</keyword>
<feature type="repeat" description="Cys-rich GLG1" evidence="8">
    <location>
        <begin position="855"/>
        <end position="913"/>
    </location>
</feature>
<dbReference type="PANTHER" id="PTHR11884:SF1">
    <property type="entry name" value="GOLGI APPARATUS PROTEIN 1"/>
    <property type="match status" value="1"/>
</dbReference>
<feature type="coiled-coil region" evidence="9">
    <location>
        <begin position="467"/>
        <end position="494"/>
    </location>
</feature>
<dbReference type="STRING" id="6689.A0A423STU4"/>
<evidence type="ECO:0000256" key="6">
    <source>
        <dbReference type="ARBA" id="ARBA00023136"/>
    </source>
</evidence>
<dbReference type="InterPro" id="IPR017873">
    <property type="entry name" value="Cys-rich_GLG1_repeat_euk"/>
</dbReference>
<evidence type="ECO:0000256" key="8">
    <source>
        <dbReference type="PROSITE-ProRule" id="PRU00622"/>
    </source>
</evidence>
<comment type="subcellular location">
    <subcellularLocation>
        <location evidence="1">Membrane</location>
        <topology evidence="1">Single-pass type I membrane protein</topology>
    </subcellularLocation>
</comment>
<evidence type="ECO:0000256" key="7">
    <source>
        <dbReference type="ARBA" id="ARBA00023180"/>
    </source>
</evidence>
<dbReference type="GO" id="GO:0017134">
    <property type="term" value="F:fibroblast growth factor binding"/>
    <property type="evidence" value="ECO:0007669"/>
    <property type="project" value="TreeGrafter"/>
</dbReference>
<evidence type="ECO:0000256" key="1">
    <source>
        <dbReference type="ARBA" id="ARBA00004479"/>
    </source>
</evidence>
<dbReference type="Proteomes" id="UP000283509">
    <property type="component" value="Unassembled WGS sequence"/>
</dbReference>
<keyword evidence="4" id="KW-0677">Repeat</keyword>
<feature type="repeat" description="Cys-rich GLG1" evidence="8">
    <location>
        <begin position="268"/>
        <end position="330"/>
    </location>
</feature>
<dbReference type="PANTHER" id="PTHR11884">
    <property type="entry name" value="SELECTIN LIGAND RELATED"/>
    <property type="match status" value="1"/>
</dbReference>
<evidence type="ECO:0000256" key="4">
    <source>
        <dbReference type="ARBA" id="ARBA00022737"/>
    </source>
</evidence>
<keyword evidence="2 10" id="KW-0812">Transmembrane</keyword>
<keyword evidence="7" id="KW-0325">Glycoprotein</keyword>
<protein>
    <submittedName>
        <fullName evidence="11">Golgi apparatus protein 1</fullName>
    </submittedName>
</protein>
<gene>
    <name evidence="11" type="ORF">C7M84_014284</name>
</gene>
<keyword evidence="9" id="KW-0175">Coiled coil</keyword>
<dbReference type="AlphaFoldDB" id="A0A423STU4"/>
<name>A0A423STU4_PENVA</name>
<dbReference type="InterPro" id="IPR016024">
    <property type="entry name" value="ARM-type_fold"/>
</dbReference>
<reference evidence="11 12" key="1">
    <citation type="submission" date="2018-04" db="EMBL/GenBank/DDBJ databases">
        <authorList>
            <person name="Zhang X."/>
            <person name="Yuan J."/>
            <person name="Li F."/>
            <person name="Xiang J."/>
        </authorList>
    </citation>
    <scope>NUCLEOTIDE SEQUENCE [LARGE SCALE GENOMIC DNA]</scope>
    <source>
        <tissue evidence="11">Muscle</tissue>
    </source>
</reference>
<evidence type="ECO:0000256" key="5">
    <source>
        <dbReference type="ARBA" id="ARBA00022989"/>
    </source>
</evidence>
<keyword evidence="12" id="KW-1185">Reference proteome</keyword>
<sequence>MQNIPACKGQSMPGHTISCMTEKMDEIKDERCRQYLLRLEAIVFSDYRLVENMMNDCKEEIANHSCGRVQVSQEGTPHSQGDTIECLSTKVLDLRPACRKQILRLAELQADDFHLDRALFFACREDREKFCEKTRAGEGRCVEQMTRRQKLMVRDYQVSRGLVRACRSAISENQCRRGLGDQNHDVKLSHILLCLEDAEKKGKDIERACQEEMLTHRKMLMEDYQLSPDLLVDCSKDIGLFCHDGIETGGRTLHCLMKHAHSHNQQETISDLCKRRLQETIKQSDAGEDWRADPVLYEACYSMVESNCRAYRGGNARVLRCLMQHLDSPEMPTACEAALLEIQYFVARDWRMDPVLYAACSENAERLCGARRSWFNVNTSSPELGGKRRFESEGGKKSKVEQVLPCLFRYVYHPSPKLRLNSTCAEEVQRVMQERAAHVDLHPEIERVCMGELGKYCSSHTGPGEEIACLQDNMEMLERECKDAVGNYTEAEAKNTGLNAQLTMQCASVIPQVCGTVPQPDTDGALMECLIRHKNTELVRNTHKCRAVIEHFQLLALKDYTFSPKFKESCQVDVAKFCGRPKPKNKADVIECLSTQVRDAVLSDDRHKISKACRHQLRQQLMQRHESIKLDPKLQRHCSNEVAKYCKDVTRGRGAVLECLRQNKQNLLSECHSVVFLREEEEQQDPGTDVVLVSTCKQMIQQYCYDIPAEQYLSCLKKKKSELNFDPMCRQVVVRRMVEQTTDVRLNPDLYQACRRDMAKFCSELVEQMELSSTELNGKLTECLKEQLPTKKLSATCKVQVLTMARSSALDYNMDPILLTNCKDDMNVLCHDYLNNDGRGKMEECLKLHFDTGGLQSEECKIHIAHVIDTQRADIHVDPILNEACGVDDNKYCEGKEKGQHLACLLDVLERNPNGLKDDCSKKLRDRKEMFSAAYKISHLKSIEDFVNHVSASPERNYILLVFVTAIGIIFVGGLFCGRAQTLQVAQG</sequence>
<dbReference type="GO" id="GO:0000139">
    <property type="term" value="C:Golgi membrane"/>
    <property type="evidence" value="ECO:0007669"/>
    <property type="project" value="InterPro"/>
</dbReference>
<dbReference type="SUPFAM" id="SSF48371">
    <property type="entry name" value="ARM repeat"/>
    <property type="match status" value="1"/>
</dbReference>
<dbReference type="EMBL" id="QCYY01002786">
    <property type="protein sequence ID" value="ROT67626.1"/>
    <property type="molecule type" value="Genomic_DNA"/>
</dbReference>
<evidence type="ECO:0000256" key="3">
    <source>
        <dbReference type="ARBA" id="ARBA00022729"/>
    </source>
</evidence>
<dbReference type="PROSITE" id="PS51289">
    <property type="entry name" value="GLG1_C_RICH"/>
    <property type="match status" value="8"/>
</dbReference>
<dbReference type="OrthoDB" id="2015434at2759"/>
<evidence type="ECO:0000313" key="11">
    <source>
        <dbReference type="EMBL" id="ROT67626.1"/>
    </source>
</evidence>
<feature type="repeat" description="Cys-rich GLG1" evidence="8">
    <location>
        <begin position="93"/>
        <end position="150"/>
    </location>
</feature>
<feature type="repeat" description="Cys-rich GLG1" evidence="8">
    <location>
        <begin position="724"/>
        <end position="792"/>
    </location>
</feature>
<feature type="repeat" description="Cys-rich GLG1" evidence="8">
    <location>
        <begin position="608"/>
        <end position="668"/>
    </location>
</feature>
<dbReference type="InterPro" id="IPR039728">
    <property type="entry name" value="GLG1"/>
</dbReference>
<evidence type="ECO:0000256" key="9">
    <source>
        <dbReference type="SAM" id="Coils"/>
    </source>
</evidence>
<evidence type="ECO:0000256" key="2">
    <source>
        <dbReference type="ARBA" id="ARBA00022692"/>
    </source>
</evidence>
<proteinExistence type="predicted"/>
<accession>A0A423STU4</accession>
<feature type="repeat" description="Cys-rich GLG1" evidence="8">
    <location>
        <begin position="540"/>
        <end position="601"/>
    </location>
</feature>
<feature type="transmembrane region" description="Helical" evidence="10">
    <location>
        <begin position="958"/>
        <end position="978"/>
    </location>
</feature>
<reference evidence="11 12" key="2">
    <citation type="submission" date="2019-01" db="EMBL/GenBank/DDBJ databases">
        <title>The decoding of complex shrimp genome reveals the adaptation for benthos swimmer, frequently molting mechanism and breeding impact on genome.</title>
        <authorList>
            <person name="Sun Y."/>
            <person name="Gao Y."/>
            <person name="Yu Y."/>
        </authorList>
    </citation>
    <scope>NUCLEOTIDE SEQUENCE [LARGE SCALE GENOMIC DNA]</scope>
    <source>
        <tissue evidence="11">Muscle</tissue>
    </source>
</reference>
<keyword evidence="3" id="KW-0732">Signal</keyword>
<evidence type="ECO:0000313" key="12">
    <source>
        <dbReference type="Proteomes" id="UP000283509"/>
    </source>
</evidence>
<evidence type="ECO:0000256" key="10">
    <source>
        <dbReference type="SAM" id="Phobius"/>
    </source>
</evidence>
<feature type="repeat" description="Cys-rich GLG1" evidence="8">
    <location>
        <begin position="204"/>
        <end position="264"/>
    </location>
</feature>
<comment type="caution">
    <text evidence="11">The sequence shown here is derived from an EMBL/GenBank/DDBJ whole genome shotgun (WGS) entry which is preliminary data.</text>
</comment>
<dbReference type="Pfam" id="PF00839">
    <property type="entry name" value="Cys_rich_FGFR"/>
    <property type="match status" value="13"/>
</dbReference>